<proteinExistence type="inferred from homology"/>
<reference evidence="11" key="1">
    <citation type="journal article" date="2019" name="Int. J. Syst. Evol. Microbiol.">
        <title>The Global Catalogue of Microorganisms (GCM) 10K type strain sequencing project: providing services to taxonomists for standard genome sequencing and annotation.</title>
        <authorList>
            <consortium name="The Broad Institute Genomics Platform"/>
            <consortium name="The Broad Institute Genome Sequencing Center for Infectious Disease"/>
            <person name="Wu L."/>
            <person name="Ma J."/>
        </authorList>
    </citation>
    <scope>NUCLEOTIDE SEQUENCE [LARGE SCALE GENOMIC DNA]</scope>
    <source>
        <strain evidence="11">CCM 8702</strain>
    </source>
</reference>
<dbReference type="EMBL" id="BMDD01000004">
    <property type="protein sequence ID" value="GGH82822.1"/>
    <property type="molecule type" value="Genomic_DNA"/>
</dbReference>
<comment type="subcellular location">
    <subcellularLocation>
        <location evidence="1">Cell membrane</location>
    </subcellularLocation>
</comment>
<dbReference type="Proteomes" id="UP000605427">
    <property type="component" value="Unassembled WGS sequence"/>
</dbReference>
<dbReference type="SUPFAM" id="SSF58104">
    <property type="entry name" value="Methyl-accepting chemotaxis protein (MCP) signaling domain"/>
    <property type="match status" value="1"/>
</dbReference>
<feature type="domain" description="HAMP" evidence="9">
    <location>
        <begin position="205"/>
        <end position="258"/>
    </location>
</feature>
<evidence type="ECO:0000256" key="7">
    <source>
        <dbReference type="SAM" id="Phobius"/>
    </source>
</evidence>
<feature type="transmembrane region" description="Helical" evidence="7">
    <location>
        <begin position="183"/>
        <end position="203"/>
    </location>
</feature>
<comment type="caution">
    <text evidence="10">The sequence shown here is derived from an EMBL/GenBank/DDBJ whole genome shotgun (WGS) entry which is preliminary data.</text>
</comment>
<keyword evidence="4 6" id="KW-0807">Transducer</keyword>
<dbReference type="InterPro" id="IPR024478">
    <property type="entry name" value="HlyB_4HB_MCP"/>
</dbReference>
<dbReference type="PANTHER" id="PTHR32089">
    <property type="entry name" value="METHYL-ACCEPTING CHEMOTAXIS PROTEIN MCPB"/>
    <property type="match status" value="1"/>
</dbReference>
<dbReference type="CDD" id="cd06225">
    <property type="entry name" value="HAMP"/>
    <property type="match status" value="1"/>
</dbReference>
<dbReference type="Gene3D" id="1.10.287.950">
    <property type="entry name" value="Methyl-accepting chemotaxis protein"/>
    <property type="match status" value="1"/>
</dbReference>
<gene>
    <name evidence="10" type="ORF">GCM10007362_34720</name>
</gene>
<dbReference type="CDD" id="cd19411">
    <property type="entry name" value="MCP2201-like_sensor"/>
    <property type="match status" value="1"/>
</dbReference>
<evidence type="ECO:0000256" key="6">
    <source>
        <dbReference type="PROSITE-ProRule" id="PRU00284"/>
    </source>
</evidence>
<evidence type="ECO:0008006" key="12">
    <source>
        <dbReference type="Google" id="ProtNLM"/>
    </source>
</evidence>
<keyword evidence="2" id="KW-1003">Cell membrane</keyword>
<dbReference type="SMART" id="SM00304">
    <property type="entry name" value="HAMP"/>
    <property type="match status" value="1"/>
</dbReference>
<dbReference type="Pfam" id="PF12729">
    <property type="entry name" value="4HB_MCP_1"/>
    <property type="match status" value="1"/>
</dbReference>
<accession>A0ABQ1ZYX1</accession>
<dbReference type="Gene3D" id="6.10.340.10">
    <property type="match status" value="1"/>
</dbReference>
<sequence length="563" mass="60345">MKMTIGRRLHAGFAGVLVIMLVLASFSFYEVEQVHRNYASLIDRHVAEIQAIADMKYEATAQAKNLRGYLITGNPEHADSFEQNKADMAAKMEQLNTLLTDSQSQALLSEIAELERSYGEVGQRLVALKQAGDIEGYTRVVEEECVPLADALADRSQQLENIQRSMLDASVADTASDVRNIEIIIIAVVAAGLLLGTLIAFLIGRKIARPVSMIAAEAKRISEGDLRGADLRITNKDEIGEMAEAFNMMKNNLRNLIVKIGSSSEQVSGASNLLLKSSGQATEAADHVTSAILSVASGAERQMAGMDENKLALEDGGENLRRVADTTSDVSQASLGALEGAQEGTKLIGETMERMRLAQETVGRSSEAVHELERESKRIAEIVQTIAGIAGQTNLLALNASIEAARAGEQGKGFGVVAQEVKKLAEQSKTAASEVESILGSIVNRLHGAVEAMEIGSREVESGAQTANRAGESFYRIYGSLEQITGRMQEAAAAVEQISAGMQQTLSSERDMNELSRDISARSQSVAAASEQQLASMQEVSASAEVLSRLSSELQGEVGQFRV</sequence>
<dbReference type="PANTHER" id="PTHR32089:SF112">
    <property type="entry name" value="LYSOZYME-LIKE PROTEIN-RELATED"/>
    <property type="match status" value="1"/>
</dbReference>
<keyword evidence="3 7" id="KW-0472">Membrane</keyword>
<evidence type="ECO:0000256" key="4">
    <source>
        <dbReference type="ARBA" id="ARBA00023224"/>
    </source>
</evidence>
<comment type="similarity">
    <text evidence="5">Belongs to the methyl-accepting chemotaxis (MCP) protein family.</text>
</comment>
<name>A0ABQ1ZYX1_9BACL</name>
<feature type="domain" description="Methyl-accepting transducer" evidence="8">
    <location>
        <begin position="277"/>
        <end position="513"/>
    </location>
</feature>
<dbReference type="RefSeq" id="WP_172245802.1">
    <property type="nucleotide sequence ID" value="NZ_BMDD01000004.1"/>
</dbReference>
<dbReference type="SMART" id="SM00283">
    <property type="entry name" value="MA"/>
    <property type="match status" value="1"/>
</dbReference>
<organism evidence="10 11">
    <name type="scientific">Saccharibacillus endophyticus</name>
    <dbReference type="NCBI Taxonomy" id="2060666"/>
    <lineage>
        <taxon>Bacteria</taxon>
        <taxon>Bacillati</taxon>
        <taxon>Bacillota</taxon>
        <taxon>Bacilli</taxon>
        <taxon>Bacillales</taxon>
        <taxon>Paenibacillaceae</taxon>
        <taxon>Saccharibacillus</taxon>
    </lineage>
</organism>
<evidence type="ECO:0000313" key="10">
    <source>
        <dbReference type="EMBL" id="GGH82822.1"/>
    </source>
</evidence>
<dbReference type="InterPro" id="IPR004089">
    <property type="entry name" value="MCPsignal_dom"/>
</dbReference>
<dbReference type="PROSITE" id="PS50885">
    <property type="entry name" value="HAMP"/>
    <property type="match status" value="1"/>
</dbReference>
<evidence type="ECO:0000256" key="2">
    <source>
        <dbReference type="ARBA" id="ARBA00022475"/>
    </source>
</evidence>
<evidence type="ECO:0000256" key="1">
    <source>
        <dbReference type="ARBA" id="ARBA00004236"/>
    </source>
</evidence>
<keyword evidence="7" id="KW-1133">Transmembrane helix</keyword>
<dbReference type="Pfam" id="PF00015">
    <property type="entry name" value="MCPsignal"/>
    <property type="match status" value="1"/>
</dbReference>
<keyword evidence="11" id="KW-1185">Reference proteome</keyword>
<evidence type="ECO:0000313" key="11">
    <source>
        <dbReference type="Proteomes" id="UP000605427"/>
    </source>
</evidence>
<evidence type="ECO:0000259" key="8">
    <source>
        <dbReference type="PROSITE" id="PS50111"/>
    </source>
</evidence>
<dbReference type="PROSITE" id="PS50111">
    <property type="entry name" value="CHEMOTAXIS_TRANSDUC_2"/>
    <property type="match status" value="1"/>
</dbReference>
<protein>
    <recommendedName>
        <fullName evidence="12">Methyl-accepting chemotaxis protein</fullName>
    </recommendedName>
</protein>
<dbReference type="Pfam" id="PF00672">
    <property type="entry name" value="HAMP"/>
    <property type="match status" value="1"/>
</dbReference>
<dbReference type="InterPro" id="IPR047347">
    <property type="entry name" value="YvaQ-like_sensor"/>
</dbReference>
<evidence type="ECO:0000256" key="3">
    <source>
        <dbReference type="ARBA" id="ARBA00023136"/>
    </source>
</evidence>
<evidence type="ECO:0000259" key="9">
    <source>
        <dbReference type="PROSITE" id="PS50885"/>
    </source>
</evidence>
<dbReference type="InterPro" id="IPR003660">
    <property type="entry name" value="HAMP_dom"/>
</dbReference>
<keyword evidence="7" id="KW-0812">Transmembrane</keyword>
<evidence type="ECO:0000256" key="5">
    <source>
        <dbReference type="ARBA" id="ARBA00029447"/>
    </source>
</evidence>
<feature type="transmembrane region" description="Helical" evidence="7">
    <location>
        <begin position="12"/>
        <end position="29"/>
    </location>
</feature>